<evidence type="ECO:0000313" key="10">
    <source>
        <dbReference type="Proteomes" id="UP000630528"/>
    </source>
</evidence>
<dbReference type="GO" id="GO:0005886">
    <property type="term" value="C:plasma membrane"/>
    <property type="evidence" value="ECO:0007669"/>
    <property type="project" value="UniProtKB-SubCell"/>
</dbReference>
<evidence type="ECO:0000256" key="4">
    <source>
        <dbReference type="ARBA" id="ARBA00022692"/>
    </source>
</evidence>
<evidence type="ECO:0000256" key="2">
    <source>
        <dbReference type="ARBA" id="ARBA00022475"/>
    </source>
</evidence>
<reference evidence="9" key="1">
    <citation type="journal article" date="2012" name="J. Microbiol. Biotechnol.">
        <title>Ramlibacter ginsenosidimutans sp. nov., with ginsenoside-converting activity.</title>
        <authorList>
            <person name="Wang L."/>
            <person name="An D.S."/>
            <person name="Kim S.G."/>
            <person name="Jin F.X."/>
            <person name="Kim S.C."/>
            <person name="Lee S.T."/>
            <person name="Im W.T."/>
        </authorList>
    </citation>
    <scope>NUCLEOTIDE SEQUENCE</scope>
    <source>
        <strain evidence="9">KACC 17527</strain>
    </source>
</reference>
<keyword evidence="5 7" id="KW-1133">Transmembrane helix</keyword>
<evidence type="ECO:0000256" key="5">
    <source>
        <dbReference type="ARBA" id="ARBA00022989"/>
    </source>
</evidence>
<dbReference type="PIRSF" id="PIRSF006066">
    <property type="entry name" value="HI0050"/>
    <property type="match status" value="1"/>
</dbReference>
<evidence type="ECO:0000256" key="7">
    <source>
        <dbReference type="RuleBase" id="RU369079"/>
    </source>
</evidence>
<name>A0A934WNG6_9BURK</name>
<comment type="caution">
    <text evidence="7">Lacks conserved residue(s) required for the propagation of feature annotation.</text>
</comment>
<keyword evidence="3 7" id="KW-0997">Cell inner membrane</keyword>
<feature type="transmembrane region" description="Helical" evidence="7">
    <location>
        <begin position="171"/>
        <end position="192"/>
    </location>
</feature>
<reference evidence="9" key="2">
    <citation type="submission" date="2021-01" db="EMBL/GenBank/DDBJ databases">
        <authorList>
            <person name="Kang M."/>
        </authorList>
    </citation>
    <scope>NUCLEOTIDE SEQUENCE</scope>
    <source>
        <strain evidence="9">KACC 17527</strain>
    </source>
</reference>
<protein>
    <recommendedName>
        <fullName evidence="7">TRAP transporter large permease protein</fullName>
    </recommendedName>
</protein>
<comment type="subcellular location">
    <subcellularLocation>
        <location evidence="1 7">Cell inner membrane</location>
        <topology evidence="1 7">Multi-pass membrane protein</topology>
    </subcellularLocation>
</comment>
<keyword evidence="10" id="KW-1185">Reference proteome</keyword>
<feature type="transmembrane region" description="Helical" evidence="7">
    <location>
        <begin position="272"/>
        <end position="294"/>
    </location>
</feature>
<evidence type="ECO:0000256" key="3">
    <source>
        <dbReference type="ARBA" id="ARBA00022519"/>
    </source>
</evidence>
<feature type="transmembrane region" description="Helical" evidence="7">
    <location>
        <begin position="242"/>
        <end position="260"/>
    </location>
</feature>
<comment type="subunit">
    <text evidence="7">The complex comprises the extracytoplasmic solute receptor protein and the two transmembrane proteins.</text>
</comment>
<evidence type="ECO:0000256" key="1">
    <source>
        <dbReference type="ARBA" id="ARBA00004429"/>
    </source>
</evidence>
<evidence type="ECO:0000259" key="8">
    <source>
        <dbReference type="Pfam" id="PF06808"/>
    </source>
</evidence>
<dbReference type="AlphaFoldDB" id="A0A934WNG6"/>
<feature type="transmembrane region" description="Helical" evidence="7">
    <location>
        <begin position="213"/>
        <end position="236"/>
    </location>
</feature>
<feature type="transmembrane region" description="Helical" evidence="7">
    <location>
        <begin position="132"/>
        <end position="151"/>
    </location>
</feature>
<evidence type="ECO:0000256" key="6">
    <source>
        <dbReference type="ARBA" id="ARBA00023136"/>
    </source>
</evidence>
<proteinExistence type="inferred from homology"/>
<dbReference type="EMBL" id="JAEPWM010000005">
    <property type="protein sequence ID" value="MBK6007187.1"/>
    <property type="molecule type" value="Genomic_DNA"/>
</dbReference>
<feature type="transmembrane region" description="Helical" evidence="7">
    <location>
        <begin position="357"/>
        <end position="380"/>
    </location>
</feature>
<dbReference type="Proteomes" id="UP000630528">
    <property type="component" value="Unassembled WGS sequence"/>
</dbReference>
<comment type="similarity">
    <text evidence="7">Belongs to the TRAP transporter large permease family.</text>
</comment>
<keyword evidence="2" id="KW-1003">Cell membrane</keyword>
<dbReference type="GO" id="GO:0022857">
    <property type="term" value="F:transmembrane transporter activity"/>
    <property type="evidence" value="ECO:0007669"/>
    <property type="project" value="UniProtKB-UniRule"/>
</dbReference>
<sequence length="427" mass="43996">MSLVVLLTVLVLLSALAVPLAFSILGACLATIVLFRPSLPVELAAQQMIKGIDSFSLIAIGLFLFAGELMNSGGITKRIVDFASALVGHIRGGLGHVCIVASMIISGISGSAVADGAAIGSVMVPAMKRANYPAAFAAALCETAAVMGPIIPPSIPMVIYAILAEVSVGRMFLAGLLPGVLIGVLMMIGVYVMSRARGYPRGSWGGFAAVGRAFTAAFAALLTPLIILGGILGGVFTATESAAVACVYCLGVGAFVYRELGWRDTGRALVGAANGTASVMVIVGASALMGWLIADLGISRQMSELIFSMTRNPLVFLAIINVFFLIVGLFMDPLAALIVFVPILLPSATGLGIDPIHFGLIVVINLMIGLCTPPVGYLIYLLAAIAGEPPKEVIRESLPLLGILLAVLLAVTYVPALALGLPRLLLG</sequence>
<feature type="transmembrane region" description="Helical" evidence="7">
    <location>
        <begin position="314"/>
        <end position="345"/>
    </location>
</feature>
<feature type="transmembrane region" description="Helical" evidence="7">
    <location>
        <begin position="400"/>
        <end position="421"/>
    </location>
</feature>
<dbReference type="NCBIfam" id="TIGR00786">
    <property type="entry name" value="dctM"/>
    <property type="match status" value="1"/>
</dbReference>
<dbReference type="InterPro" id="IPR004681">
    <property type="entry name" value="TRAP_DctM"/>
</dbReference>
<keyword evidence="7" id="KW-0813">Transport</keyword>
<feature type="domain" description="TRAP C4-dicarboxylate transport system permease DctM subunit" evidence="8">
    <location>
        <begin position="8"/>
        <end position="417"/>
    </location>
</feature>
<comment type="caution">
    <text evidence="9">The sequence shown here is derived from an EMBL/GenBank/DDBJ whole genome shotgun (WGS) entry which is preliminary data.</text>
</comment>
<dbReference type="PANTHER" id="PTHR33362">
    <property type="entry name" value="SIALIC ACID TRAP TRANSPORTER PERMEASE PROTEIN SIAT-RELATED"/>
    <property type="match status" value="1"/>
</dbReference>
<keyword evidence="4 7" id="KW-0812">Transmembrane</keyword>
<dbReference type="InterPro" id="IPR010656">
    <property type="entry name" value="DctM"/>
</dbReference>
<dbReference type="PANTHER" id="PTHR33362:SF2">
    <property type="entry name" value="TRAP TRANSPORTER LARGE PERMEASE PROTEIN"/>
    <property type="match status" value="1"/>
</dbReference>
<dbReference type="RefSeq" id="WP_201172090.1">
    <property type="nucleotide sequence ID" value="NZ_JAEPWM010000005.1"/>
</dbReference>
<feature type="transmembrane region" description="Helical" evidence="7">
    <location>
        <begin position="54"/>
        <end position="70"/>
    </location>
</feature>
<keyword evidence="6 7" id="KW-0472">Membrane</keyword>
<gene>
    <name evidence="9" type="ORF">JJB11_13890</name>
</gene>
<organism evidence="9 10">
    <name type="scientific">Ramlibacter ginsenosidimutans</name>
    <dbReference type="NCBI Taxonomy" id="502333"/>
    <lineage>
        <taxon>Bacteria</taxon>
        <taxon>Pseudomonadati</taxon>
        <taxon>Pseudomonadota</taxon>
        <taxon>Betaproteobacteria</taxon>
        <taxon>Burkholderiales</taxon>
        <taxon>Comamonadaceae</taxon>
        <taxon>Ramlibacter</taxon>
    </lineage>
</organism>
<comment type="function">
    <text evidence="7">Part of the tripartite ATP-independent periplasmic (TRAP) transport system.</text>
</comment>
<accession>A0A934WNG6</accession>
<dbReference type="Pfam" id="PF06808">
    <property type="entry name" value="DctM"/>
    <property type="match status" value="1"/>
</dbReference>
<evidence type="ECO:0000313" key="9">
    <source>
        <dbReference type="EMBL" id="MBK6007187.1"/>
    </source>
</evidence>